<proteinExistence type="predicted"/>
<keyword evidence="1" id="KW-0732">Signal</keyword>
<comment type="caution">
    <text evidence="2">The sequence shown here is derived from an EMBL/GenBank/DDBJ whole genome shotgun (WGS) entry which is preliminary data.</text>
</comment>
<name>A0A629I864_SALER</name>
<sequence length="169" mass="18566">MRAFISVLFLLFLHSGAAVAGTAQGTAKFTIKTVWPTCNADFDPILNLNPVPHANGVVEHPAITISVTCDRQGLLPWLRLTHSESIEDLYKVRMQPNLLLLAFKEKSSQKYVMYNSTDSAVTDPSMTGMLGGQSHDYKVELIPVTEIDSHAVVTARDGSTLVGVELYYK</sequence>
<gene>
    <name evidence="2" type="ORF">CEJ09_24495</name>
</gene>
<reference evidence="2" key="1">
    <citation type="submission" date="2018-07" db="EMBL/GenBank/DDBJ databases">
        <authorList>
            <consortium name="PulseNet: The National Subtyping Network for Foodborne Disease Surveillance"/>
            <person name="Tarr C.L."/>
            <person name="Trees E."/>
            <person name="Katz L.S."/>
            <person name="Carleton-Romer H.A."/>
            <person name="Stroika S."/>
            <person name="Kucerova Z."/>
            <person name="Roache K.F."/>
            <person name="Sabol A.L."/>
            <person name="Besser J."/>
            <person name="Gerner-Smidt P."/>
        </authorList>
    </citation>
    <scope>NUCLEOTIDE SEQUENCE</scope>
    <source>
        <strain evidence="2">PNUSAS015592</strain>
    </source>
</reference>
<evidence type="ECO:0000313" key="2">
    <source>
        <dbReference type="EMBL" id="EBS7984913.1"/>
    </source>
</evidence>
<organism evidence="2">
    <name type="scientific">Salmonella enterica</name>
    <name type="common">Salmonella choleraesuis</name>
    <dbReference type="NCBI Taxonomy" id="28901"/>
    <lineage>
        <taxon>Bacteria</taxon>
        <taxon>Pseudomonadati</taxon>
        <taxon>Pseudomonadota</taxon>
        <taxon>Gammaproteobacteria</taxon>
        <taxon>Enterobacterales</taxon>
        <taxon>Enterobacteriaceae</taxon>
        <taxon>Salmonella</taxon>
    </lineage>
</organism>
<evidence type="ECO:0008006" key="3">
    <source>
        <dbReference type="Google" id="ProtNLM"/>
    </source>
</evidence>
<evidence type="ECO:0000256" key="1">
    <source>
        <dbReference type="SAM" id="SignalP"/>
    </source>
</evidence>
<feature type="chain" id="PRO_5030146444" description="Fimbrial protein" evidence="1">
    <location>
        <begin position="21"/>
        <end position="169"/>
    </location>
</feature>
<accession>A0A629I864</accession>
<dbReference type="EMBL" id="AAGWQQ010000130">
    <property type="protein sequence ID" value="EBS7984913.1"/>
    <property type="molecule type" value="Genomic_DNA"/>
</dbReference>
<dbReference type="AlphaFoldDB" id="A0A629I864"/>
<protein>
    <recommendedName>
        <fullName evidence="3">Fimbrial protein</fullName>
    </recommendedName>
</protein>
<feature type="signal peptide" evidence="1">
    <location>
        <begin position="1"/>
        <end position="20"/>
    </location>
</feature>